<name>A0ABN7X668_GIGMA</name>
<dbReference type="EMBL" id="CAJVQB010092724">
    <property type="protein sequence ID" value="CAG8848592.1"/>
    <property type="molecule type" value="Genomic_DNA"/>
</dbReference>
<evidence type="ECO:0000313" key="2">
    <source>
        <dbReference type="Proteomes" id="UP000789901"/>
    </source>
</evidence>
<protein>
    <submittedName>
        <fullName evidence="1">37661_t:CDS:1</fullName>
    </submittedName>
</protein>
<organism evidence="1 2">
    <name type="scientific">Gigaspora margarita</name>
    <dbReference type="NCBI Taxonomy" id="4874"/>
    <lineage>
        <taxon>Eukaryota</taxon>
        <taxon>Fungi</taxon>
        <taxon>Fungi incertae sedis</taxon>
        <taxon>Mucoromycota</taxon>
        <taxon>Glomeromycotina</taxon>
        <taxon>Glomeromycetes</taxon>
        <taxon>Diversisporales</taxon>
        <taxon>Gigasporaceae</taxon>
        <taxon>Gigaspora</taxon>
    </lineage>
</organism>
<comment type="caution">
    <text evidence="1">The sequence shown here is derived from an EMBL/GenBank/DDBJ whole genome shotgun (WGS) entry which is preliminary data.</text>
</comment>
<reference evidence="1 2" key="1">
    <citation type="submission" date="2021-06" db="EMBL/GenBank/DDBJ databases">
        <authorList>
            <person name="Kallberg Y."/>
            <person name="Tangrot J."/>
            <person name="Rosling A."/>
        </authorList>
    </citation>
    <scope>NUCLEOTIDE SEQUENCE [LARGE SCALE GENOMIC DNA]</scope>
    <source>
        <strain evidence="1 2">120-4 pot B 10/14</strain>
    </source>
</reference>
<feature type="non-terminal residue" evidence="1">
    <location>
        <position position="1"/>
    </location>
</feature>
<gene>
    <name evidence="1" type="ORF">GMARGA_LOCUS39258</name>
</gene>
<evidence type="ECO:0000313" key="1">
    <source>
        <dbReference type="EMBL" id="CAG8848592.1"/>
    </source>
</evidence>
<sequence length="47" mass="5731">HDIEDFRRLEIPRDGVGKKECEHRVKKNQKKKTLIIYWAHLELRFVG</sequence>
<keyword evidence="2" id="KW-1185">Reference proteome</keyword>
<accession>A0ABN7X668</accession>
<dbReference type="Proteomes" id="UP000789901">
    <property type="component" value="Unassembled WGS sequence"/>
</dbReference>
<proteinExistence type="predicted"/>